<proteinExistence type="predicted"/>
<sequence length="108" mass="12653">MKRIIGFVILMLLCVYLVYNNAAISQTNSKMDYIETDAGVQTESESAEDVLELIVPELEYVHDEDLDEEVDGYIVETHQEYEVYRDQNGKIIKQVPTSNFDYIRYKKY</sequence>
<reference evidence="2" key="1">
    <citation type="submission" date="2018-12" db="EMBL/GenBank/DDBJ databases">
        <title>Bacillus chawlae sp. nov., Bacillus glennii sp. nov., and Bacillus saganii sp. nov. Isolated from the Vehicle Assembly Building at Kennedy Space Center where the Viking Spacecraft were Assembled.</title>
        <authorList>
            <person name="Seuylemezian A."/>
            <person name="Vaishampayan P."/>
        </authorList>
    </citation>
    <scope>NUCLEOTIDE SEQUENCE [LARGE SCALE GENOMIC DNA]</scope>
    <source>
        <strain evidence="2">DSM 13966</strain>
    </source>
</reference>
<protein>
    <submittedName>
        <fullName evidence="1">Uncharacterized protein</fullName>
    </submittedName>
</protein>
<gene>
    <name evidence="1" type="ORF">EJA10_03395</name>
</gene>
<dbReference type="EMBL" id="RSFW01000006">
    <property type="protein sequence ID" value="RSD28633.1"/>
    <property type="molecule type" value="Genomic_DNA"/>
</dbReference>
<evidence type="ECO:0000313" key="1">
    <source>
        <dbReference type="EMBL" id="RSD28633.1"/>
    </source>
</evidence>
<dbReference type="Proteomes" id="UP000279911">
    <property type="component" value="Unassembled WGS sequence"/>
</dbReference>
<evidence type="ECO:0000313" key="2">
    <source>
        <dbReference type="Proteomes" id="UP000279911"/>
    </source>
</evidence>
<name>A0A427TVY7_9BACI</name>
<dbReference type="RefSeq" id="WP_125478595.1">
    <property type="nucleotide sequence ID" value="NZ_RSFW01000006.1"/>
</dbReference>
<dbReference type="AlphaFoldDB" id="A0A427TVY7"/>
<organism evidence="1 2">
    <name type="scientific">Mesobacillus subterraneus</name>
    <dbReference type="NCBI Taxonomy" id="285983"/>
    <lineage>
        <taxon>Bacteria</taxon>
        <taxon>Bacillati</taxon>
        <taxon>Bacillota</taxon>
        <taxon>Bacilli</taxon>
        <taxon>Bacillales</taxon>
        <taxon>Bacillaceae</taxon>
        <taxon>Mesobacillus</taxon>
    </lineage>
</organism>
<comment type="caution">
    <text evidence="1">The sequence shown here is derived from an EMBL/GenBank/DDBJ whole genome shotgun (WGS) entry which is preliminary data.</text>
</comment>
<dbReference type="OrthoDB" id="2655258at2"/>
<accession>A0A427TVY7</accession>